<keyword evidence="7 9" id="KW-0173">Coenzyme A biosynthesis</keyword>
<accession>A0ABY6Z0I6</accession>
<feature type="binding site" evidence="9">
    <location>
        <position position="9"/>
    </location>
    <ligand>
        <name>substrate</name>
    </ligand>
</feature>
<reference evidence="11" key="1">
    <citation type="submission" date="2022-08" db="EMBL/GenBank/DDBJ databases">
        <title>Alicyclobacillus dauci DSM2870, complete genome.</title>
        <authorList>
            <person name="Wang Q."/>
            <person name="Cai R."/>
            <person name="Wang Z."/>
        </authorList>
    </citation>
    <scope>NUCLEOTIDE SEQUENCE</scope>
    <source>
        <strain evidence="11">DSM 28700</strain>
    </source>
</reference>
<proteinExistence type="inferred from homology"/>
<keyword evidence="12" id="KW-1185">Reference proteome</keyword>
<feature type="binding site" evidence="9">
    <location>
        <position position="87"/>
    </location>
    <ligand>
        <name>substrate</name>
    </ligand>
</feature>
<sequence length="166" mass="18758">MPRAVYPGTFDPITLGHLDILKNAVVLFDEVVVAVMHNPSKQPLFKLEERIEMVRQATQEWTNVSVDSFSGLLVDYYLDKGFQAVVRGIRNASDLQVEMQMAHMNEALNPQHHTVFFPTTPKYSFVSSSLVKDVAMHGGDISQFVTPQVNEAVRNRLGENPFQVKR</sequence>
<dbReference type="PRINTS" id="PR01020">
    <property type="entry name" value="LPSBIOSNTHSS"/>
</dbReference>
<evidence type="ECO:0000256" key="2">
    <source>
        <dbReference type="ARBA" id="ARBA00022679"/>
    </source>
</evidence>
<protein>
    <recommendedName>
        <fullName evidence="9">Phosphopantetheine adenylyltransferase</fullName>
        <ecNumber evidence="9">2.7.7.3</ecNumber>
    </recommendedName>
    <alternativeName>
        <fullName evidence="9">Dephospho-CoA pyrophosphorylase</fullName>
    </alternativeName>
    <alternativeName>
        <fullName evidence="9">Pantetheine-phosphate adenylyltransferase</fullName>
        <shortName evidence="9">PPAT</shortName>
    </alternativeName>
</protein>
<feature type="domain" description="Cytidyltransferase-like" evidence="10">
    <location>
        <begin position="5"/>
        <end position="132"/>
    </location>
</feature>
<keyword evidence="4 9" id="KW-0547">Nucleotide-binding</keyword>
<dbReference type="InterPro" id="IPR001980">
    <property type="entry name" value="PPAT"/>
</dbReference>
<dbReference type="EC" id="2.7.7.3" evidence="9"/>
<feature type="binding site" evidence="9">
    <location>
        <position position="17"/>
    </location>
    <ligand>
        <name>ATP</name>
        <dbReference type="ChEBI" id="CHEBI:30616"/>
    </ligand>
</feature>
<dbReference type="Gene3D" id="3.40.50.620">
    <property type="entry name" value="HUPs"/>
    <property type="match status" value="1"/>
</dbReference>
<comment type="cofactor">
    <cofactor evidence="9">
        <name>Mg(2+)</name>
        <dbReference type="ChEBI" id="CHEBI:18420"/>
    </cofactor>
</comment>
<feature type="site" description="Transition state stabilizer" evidence="9">
    <location>
        <position position="17"/>
    </location>
</feature>
<dbReference type="PANTHER" id="PTHR21342:SF1">
    <property type="entry name" value="PHOSPHOPANTETHEINE ADENYLYLTRANSFERASE"/>
    <property type="match status" value="1"/>
</dbReference>
<comment type="similarity">
    <text evidence="9">Belongs to the bacterial CoaD family.</text>
</comment>
<comment type="subunit">
    <text evidence="9">Homohexamer.</text>
</comment>
<evidence type="ECO:0000256" key="5">
    <source>
        <dbReference type="ARBA" id="ARBA00022840"/>
    </source>
</evidence>
<feature type="binding site" evidence="9">
    <location>
        <position position="98"/>
    </location>
    <ligand>
        <name>ATP</name>
        <dbReference type="ChEBI" id="CHEBI:30616"/>
    </ligand>
</feature>
<evidence type="ECO:0000256" key="1">
    <source>
        <dbReference type="ARBA" id="ARBA00022490"/>
    </source>
</evidence>
<evidence type="ECO:0000256" key="6">
    <source>
        <dbReference type="ARBA" id="ARBA00022842"/>
    </source>
</evidence>
<keyword evidence="1 9" id="KW-0963">Cytoplasm</keyword>
<keyword evidence="5 9" id="KW-0067">ATP-binding</keyword>
<dbReference type="EMBL" id="CP104064">
    <property type="protein sequence ID" value="WAH35480.1"/>
    <property type="molecule type" value="Genomic_DNA"/>
</dbReference>
<comment type="subcellular location">
    <subcellularLocation>
        <location evidence="9">Cytoplasm</location>
    </subcellularLocation>
</comment>
<dbReference type="GO" id="GO:0004595">
    <property type="term" value="F:pantetheine-phosphate adenylyltransferase activity"/>
    <property type="evidence" value="ECO:0007669"/>
    <property type="project" value="UniProtKB-EC"/>
</dbReference>
<evidence type="ECO:0000256" key="4">
    <source>
        <dbReference type="ARBA" id="ARBA00022741"/>
    </source>
</evidence>
<dbReference type="NCBIfam" id="TIGR01510">
    <property type="entry name" value="coaD_prev_kdtB"/>
    <property type="match status" value="1"/>
</dbReference>
<feature type="binding site" evidence="9">
    <location>
        <begin position="88"/>
        <end position="90"/>
    </location>
    <ligand>
        <name>ATP</name>
        <dbReference type="ChEBI" id="CHEBI:30616"/>
    </ligand>
</feature>
<comment type="pathway">
    <text evidence="9">Cofactor biosynthesis; coenzyme A biosynthesis; CoA from (R)-pantothenate: step 4/5.</text>
</comment>
<dbReference type="Pfam" id="PF01467">
    <property type="entry name" value="CTP_transf_like"/>
    <property type="match status" value="1"/>
</dbReference>
<gene>
    <name evidence="9 11" type="primary">coaD</name>
    <name evidence="11" type="ORF">NZD86_14405</name>
</gene>
<dbReference type="Proteomes" id="UP001164803">
    <property type="component" value="Chromosome"/>
</dbReference>
<name>A0ABY6Z0I6_9BACL</name>
<evidence type="ECO:0000256" key="7">
    <source>
        <dbReference type="ARBA" id="ARBA00022993"/>
    </source>
</evidence>
<feature type="binding site" evidence="9">
    <location>
        <position position="41"/>
    </location>
    <ligand>
        <name>substrate</name>
    </ligand>
</feature>
<keyword evidence="6 9" id="KW-0460">Magnesium</keyword>
<feature type="binding site" evidence="9">
    <location>
        <begin position="123"/>
        <end position="129"/>
    </location>
    <ligand>
        <name>ATP</name>
        <dbReference type="ChEBI" id="CHEBI:30616"/>
    </ligand>
</feature>
<feature type="binding site" evidence="9">
    <location>
        <begin position="9"/>
        <end position="10"/>
    </location>
    <ligand>
        <name>ATP</name>
        <dbReference type="ChEBI" id="CHEBI:30616"/>
    </ligand>
</feature>
<dbReference type="SUPFAM" id="SSF52374">
    <property type="entry name" value="Nucleotidylyl transferase"/>
    <property type="match status" value="1"/>
</dbReference>
<dbReference type="HAMAP" id="MF_00151">
    <property type="entry name" value="PPAT_bact"/>
    <property type="match status" value="1"/>
</dbReference>
<comment type="catalytic activity">
    <reaction evidence="8 9">
        <text>(R)-4'-phosphopantetheine + ATP + H(+) = 3'-dephospho-CoA + diphosphate</text>
        <dbReference type="Rhea" id="RHEA:19801"/>
        <dbReference type="ChEBI" id="CHEBI:15378"/>
        <dbReference type="ChEBI" id="CHEBI:30616"/>
        <dbReference type="ChEBI" id="CHEBI:33019"/>
        <dbReference type="ChEBI" id="CHEBI:57328"/>
        <dbReference type="ChEBI" id="CHEBI:61723"/>
        <dbReference type="EC" id="2.7.7.3"/>
    </reaction>
</comment>
<dbReference type="CDD" id="cd02163">
    <property type="entry name" value="PPAT"/>
    <property type="match status" value="1"/>
</dbReference>
<organism evidence="11 12">
    <name type="scientific">Alicyclobacillus dauci</name>
    <dbReference type="NCBI Taxonomy" id="1475485"/>
    <lineage>
        <taxon>Bacteria</taxon>
        <taxon>Bacillati</taxon>
        <taxon>Bacillota</taxon>
        <taxon>Bacilli</taxon>
        <taxon>Bacillales</taxon>
        <taxon>Alicyclobacillaceae</taxon>
        <taxon>Alicyclobacillus</taxon>
    </lineage>
</organism>
<keyword evidence="3 9" id="KW-0548">Nucleotidyltransferase</keyword>
<feature type="binding site" evidence="9">
    <location>
        <position position="73"/>
    </location>
    <ligand>
        <name>substrate</name>
    </ligand>
</feature>
<keyword evidence="2 9" id="KW-0808">Transferase</keyword>
<evidence type="ECO:0000256" key="8">
    <source>
        <dbReference type="ARBA" id="ARBA00029346"/>
    </source>
</evidence>
<evidence type="ECO:0000259" key="10">
    <source>
        <dbReference type="Pfam" id="PF01467"/>
    </source>
</evidence>
<dbReference type="InterPro" id="IPR014729">
    <property type="entry name" value="Rossmann-like_a/b/a_fold"/>
</dbReference>
<evidence type="ECO:0000256" key="3">
    <source>
        <dbReference type="ARBA" id="ARBA00022695"/>
    </source>
</evidence>
<evidence type="ECO:0000313" key="12">
    <source>
        <dbReference type="Proteomes" id="UP001164803"/>
    </source>
</evidence>
<dbReference type="PANTHER" id="PTHR21342">
    <property type="entry name" value="PHOSPHOPANTETHEINE ADENYLYLTRANSFERASE"/>
    <property type="match status" value="1"/>
</dbReference>
<evidence type="ECO:0000256" key="9">
    <source>
        <dbReference type="HAMAP-Rule" id="MF_00151"/>
    </source>
</evidence>
<dbReference type="NCBIfam" id="TIGR00125">
    <property type="entry name" value="cyt_tran_rel"/>
    <property type="match status" value="1"/>
</dbReference>
<evidence type="ECO:0000313" key="11">
    <source>
        <dbReference type="EMBL" id="WAH35480.1"/>
    </source>
</evidence>
<comment type="function">
    <text evidence="9">Reversibly transfers an adenylyl group from ATP to 4'-phosphopantetheine, yielding dephospho-CoA (dPCoA) and pyrophosphate.</text>
</comment>
<dbReference type="InterPro" id="IPR004821">
    <property type="entry name" value="Cyt_trans-like"/>
</dbReference>